<reference evidence="2 3" key="1">
    <citation type="submission" date="2016-04" db="EMBL/GenBank/DDBJ databases">
        <title>Identification of putative biosynthetic pathways for the production of bioactive secondary metabolites by the marine actinomycete Kocuria kristinae RUTW2-3.</title>
        <authorList>
            <person name="Waterworth S.C."/>
            <person name="Walmsley T.A."/>
            <person name="Matongo T."/>
            <person name="Davies-Coleman M.T."/>
            <person name="Dorrington R.A."/>
        </authorList>
    </citation>
    <scope>NUCLEOTIDE SEQUENCE [LARGE SCALE GENOMIC DNA]</scope>
    <source>
        <strain evidence="2 3">RUTW4-5</strain>
    </source>
</reference>
<dbReference type="Pfam" id="PF04127">
    <property type="entry name" value="DFP"/>
    <property type="match status" value="1"/>
</dbReference>
<gene>
    <name evidence="2" type="ORF">A5N15_06945</name>
</gene>
<dbReference type="EMBL" id="LWGZ01000607">
    <property type="protein sequence ID" value="OAX59616.1"/>
    <property type="molecule type" value="Genomic_DNA"/>
</dbReference>
<name>A0A657IUB2_9MICC</name>
<proteinExistence type="predicted"/>
<protein>
    <recommendedName>
        <fullName evidence="1">DNA/pantothenate metabolism flavoprotein C-terminal domain-containing protein</fullName>
    </recommendedName>
</protein>
<dbReference type="SUPFAM" id="SSF102645">
    <property type="entry name" value="CoaB-like"/>
    <property type="match status" value="1"/>
</dbReference>
<accession>A0A657IUB2</accession>
<dbReference type="Gene3D" id="3.40.50.10300">
    <property type="entry name" value="CoaB-like"/>
    <property type="match status" value="1"/>
</dbReference>
<evidence type="ECO:0000259" key="1">
    <source>
        <dbReference type="Pfam" id="PF04127"/>
    </source>
</evidence>
<comment type="caution">
    <text evidence="2">The sequence shown here is derived from an EMBL/GenBank/DDBJ whole genome shotgun (WGS) entry which is preliminary data.</text>
</comment>
<dbReference type="GO" id="GO:0003824">
    <property type="term" value="F:catalytic activity"/>
    <property type="evidence" value="ECO:0007669"/>
    <property type="project" value="UniProtKB-ARBA"/>
</dbReference>
<sequence>MIVGFAAETGSAQASVAELGRAKLESKGCDVLVVNEVGAQKVFGRDETAATILTRRPDGEVEEQEVAGTKDELAAALWRAVLRLIDDQSRRTASSASA</sequence>
<dbReference type="InterPro" id="IPR035929">
    <property type="entry name" value="CoaB-like_sf"/>
</dbReference>
<evidence type="ECO:0000313" key="2">
    <source>
        <dbReference type="EMBL" id="OAX59616.1"/>
    </source>
</evidence>
<dbReference type="Proteomes" id="UP000092021">
    <property type="component" value="Unassembled WGS sequence"/>
</dbReference>
<dbReference type="AlphaFoldDB" id="A0A657IUB2"/>
<evidence type="ECO:0000313" key="3">
    <source>
        <dbReference type="Proteomes" id="UP000092021"/>
    </source>
</evidence>
<feature type="domain" description="DNA/pantothenate metabolism flavoprotein C-terminal" evidence="1">
    <location>
        <begin position="1"/>
        <end position="83"/>
    </location>
</feature>
<organism evidence="2 3">
    <name type="scientific">Rothia kristinae</name>
    <dbReference type="NCBI Taxonomy" id="37923"/>
    <lineage>
        <taxon>Bacteria</taxon>
        <taxon>Bacillati</taxon>
        <taxon>Actinomycetota</taxon>
        <taxon>Actinomycetes</taxon>
        <taxon>Micrococcales</taxon>
        <taxon>Micrococcaceae</taxon>
        <taxon>Rothia</taxon>
    </lineage>
</organism>
<dbReference type="InterPro" id="IPR007085">
    <property type="entry name" value="DNA/pantothenate-metab_flavo_C"/>
</dbReference>
<dbReference type="GO" id="GO:0015937">
    <property type="term" value="P:coenzyme A biosynthetic process"/>
    <property type="evidence" value="ECO:0007669"/>
    <property type="project" value="UniProtKB-ARBA"/>
</dbReference>